<sequence>MIHAGFGGEAQFRTEEGRSDFGTQFFHGVSVAFEAAGEIPGQSMLGAAPVDCFMEQRAFEVECAFGGIILLEVMGVRQRDVIEAWQIECLVATDADVRACCGHEAFDGFMPLQGFHFLDGFRRGWSVAVYLGAGEDPRGTCDAPAAVIVGVLGIGLNGVFLVEDDEVAFFAFADLRADAVPLAVCGVDGGQLAKLGGNPEGDAIDPLIGLLGDGVTGKCVGDADALPWHPEFTRVGLDGRDDAVGDVLVDVEWVFSGHGQFLRFPEPRPMRGSCAGEKPGAPGSPHPLGRGRAARLALAGWRTRLRRMGRAAPVRCRKDCRRYCLQCVGAYTIIRTMKGTDVDDKQRASLLREHPERYATTGLDWGNPAHYESLANGLSQVLMGVFARQQGLRGHAEGKVLRRHQQRIEQRLGVAERALCRIGGFSPRRMEDAEIVYGLEKMADALEEGAAAWLPDKAGESRSNVLPGTMLGIAVGFAAAVRGHGGIDRFSVGPFGGLSKIGGLVTRPDVLVEMEDLPELEALVRKAREIPVGHVVVHENESCVDFHEALDALQARLTKRDQERDWTC</sequence>
<accession>A0A0D6JC25</accession>
<gene>
    <name evidence="2" type="ORF">YBN1229_v1_0701</name>
</gene>
<evidence type="ECO:0000256" key="1">
    <source>
        <dbReference type="SAM" id="MobiDB-lite"/>
    </source>
</evidence>
<dbReference type="KEGG" id="fil:BN1229_v1_0698"/>
<organism evidence="2 3">
    <name type="scientific">Candidatus Filomicrobium marinum</name>
    <dbReference type="NCBI Taxonomy" id="1608628"/>
    <lineage>
        <taxon>Bacteria</taxon>
        <taxon>Pseudomonadati</taxon>
        <taxon>Pseudomonadota</taxon>
        <taxon>Alphaproteobacteria</taxon>
        <taxon>Hyphomicrobiales</taxon>
        <taxon>Hyphomicrobiaceae</taxon>
        <taxon>Filomicrobium</taxon>
    </lineage>
</organism>
<dbReference type="EMBL" id="LN829119">
    <property type="protein sequence ID" value="CPR16205.1"/>
    <property type="molecule type" value="Genomic_DNA"/>
</dbReference>
<keyword evidence="3" id="KW-1185">Reference proteome</keyword>
<dbReference type="KEGG" id="fiy:BN1229_v1_0701"/>
<dbReference type="Proteomes" id="UP000033187">
    <property type="component" value="Chromosome 1"/>
</dbReference>
<protein>
    <submittedName>
        <fullName evidence="2">Uncharacterized protein</fullName>
    </submittedName>
</protein>
<feature type="region of interest" description="Disordered" evidence="1">
    <location>
        <begin position="271"/>
        <end position="290"/>
    </location>
</feature>
<dbReference type="AlphaFoldDB" id="A0A0D6JC25"/>
<proteinExistence type="predicted"/>
<evidence type="ECO:0000313" key="2">
    <source>
        <dbReference type="EMBL" id="CPR16205.1"/>
    </source>
</evidence>
<reference evidence="3" key="1">
    <citation type="submission" date="2015-02" db="EMBL/GenBank/DDBJ databases">
        <authorList>
            <person name="Chooi Y.-H."/>
        </authorList>
    </citation>
    <scope>NUCLEOTIDE SEQUENCE [LARGE SCALE GENOMIC DNA]</scope>
    <source>
        <strain evidence="3">strain Y</strain>
    </source>
</reference>
<evidence type="ECO:0000313" key="3">
    <source>
        <dbReference type="Proteomes" id="UP000033187"/>
    </source>
</evidence>
<name>A0A0D6JC25_9HYPH</name>